<evidence type="ECO:0000259" key="9">
    <source>
        <dbReference type="PROSITE" id="PS50109"/>
    </source>
</evidence>
<dbReference type="CDD" id="cd16917">
    <property type="entry name" value="HATPase_UhpB-NarQ-NarX-like"/>
    <property type="match status" value="1"/>
</dbReference>
<evidence type="ECO:0000256" key="3">
    <source>
        <dbReference type="ARBA" id="ARBA00022741"/>
    </source>
</evidence>
<dbReference type="OrthoDB" id="9781904at2"/>
<keyword evidence="7" id="KW-0904">Protein phosphatase</keyword>
<keyword evidence="7" id="KW-0963">Cytoplasm</keyword>
<evidence type="ECO:0000256" key="5">
    <source>
        <dbReference type="ARBA" id="ARBA00022840"/>
    </source>
</evidence>
<keyword evidence="6 7" id="KW-0902">Two-component regulatory system</keyword>
<evidence type="ECO:0000256" key="8">
    <source>
        <dbReference type="SAM" id="Coils"/>
    </source>
</evidence>
<dbReference type="InterPro" id="IPR016381">
    <property type="entry name" value="Sig_transdc_His_kinase_DegS"/>
</dbReference>
<proteinExistence type="predicted"/>
<dbReference type="GO" id="GO:0000155">
    <property type="term" value="F:phosphorelay sensor kinase activity"/>
    <property type="evidence" value="ECO:0007669"/>
    <property type="project" value="UniProtKB-UniRule"/>
</dbReference>
<dbReference type="Pfam" id="PF05384">
    <property type="entry name" value="DegS"/>
    <property type="match status" value="1"/>
</dbReference>
<dbReference type="STRING" id="150248.SAMN05216169_103031"/>
<keyword evidence="4 7" id="KW-0418">Kinase</keyword>
<dbReference type="Pfam" id="PF07730">
    <property type="entry name" value="HisKA_3"/>
    <property type="match status" value="1"/>
</dbReference>
<feature type="coiled-coil region" evidence="8">
    <location>
        <begin position="33"/>
        <end position="138"/>
    </location>
</feature>
<dbReference type="GO" id="GO:0016020">
    <property type="term" value="C:membrane"/>
    <property type="evidence" value="ECO:0007669"/>
    <property type="project" value="InterPro"/>
</dbReference>
<dbReference type="EC" id="2.7.13.3" evidence="7"/>
<dbReference type="PROSITE" id="PS50109">
    <property type="entry name" value="HIS_KIN"/>
    <property type="match status" value="1"/>
</dbReference>
<name>A0A1I0TJK7_9BACL</name>
<comment type="subcellular location">
    <subcellularLocation>
        <location evidence="7">Cytoplasm</location>
    </subcellularLocation>
</comment>
<evidence type="ECO:0000256" key="2">
    <source>
        <dbReference type="ARBA" id="ARBA00022679"/>
    </source>
</evidence>
<dbReference type="SMART" id="SM00387">
    <property type="entry name" value="HATPase_c"/>
    <property type="match status" value="1"/>
</dbReference>
<dbReference type="PANTHER" id="PTHR24421:SF55">
    <property type="entry name" value="SENSOR HISTIDINE KINASE YDFH"/>
    <property type="match status" value="1"/>
</dbReference>
<dbReference type="Proteomes" id="UP000198979">
    <property type="component" value="Unassembled WGS sequence"/>
</dbReference>
<evidence type="ECO:0000256" key="7">
    <source>
        <dbReference type="PIRNR" id="PIRNR003169"/>
    </source>
</evidence>
<keyword evidence="5 7" id="KW-0067">ATP-binding</keyword>
<dbReference type="InterPro" id="IPR008595">
    <property type="entry name" value="DegS"/>
</dbReference>
<sequence>MSNKKLDARQLDRIVKKMIETVDQSKAEIFHISEQSRKEHDRLIEELQQVKEEVKRVIHQTDRLEMKTRLARQRLSDVSKNFSHYSEAEIRQAYEKAHSLQMELAMVQEKEKQLRQRRDELERRLTAVKETIERADHLIGQVTVVLNYLNGDFQELSDFINGANEKQEFGLRIIEAQEEERKRLSREIHDGPAQMLANVIMRSDLIERIYRERGAEEAIGEMRDLKKMVRSALYEVRRIIYDLRPMALDDLGLIPTLKKYLQTIEEYHKTTITFTYTGEVKRLSNRFEVAVFRLVQEAVQNALKHAEATTIQVKMELKQNSLLIVVKDDGKGFNPNEKKDKAFGLMGMRERIEWLEGKLHIYSQLGRGTIVTMHIPLQKTEGKGERQQ</sequence>
<dbReference type="PIRSF" id="PIRSF003169">
    <property type="entry name" value="STHK_DegS"/>
    <property type="match status" value="1"/>
</dbReference>
<dbReference type="EMBL" id="FOJQ01000030">
    <property type="protein sequence ID" value="SFA51960.1"/>
    <property type="molecule type" value="Genomic_DNA"/>
</dbReference>
<evidence type="ECO:0000313" key="11">
    <source>
        <dbReference type="Proteomes" id="UP000198979"/>
    </source>
</evidence>
<protein>
    <recommendedName>
        <fullName evidence="7">Signal transduction histidine-protein kinase/phosphatase DegS</fullName>
        <ecNumber evidence="7">2.7.13.3</ecNumber>
        <ecNumber evidence="7">3.1.3.-</ecNumber>
    </recommendedName>
</protein>
<organism evidence="10 11">
    <name type="scientific">Anoxybacillus pushchinoensis</name>
    <dbReference type="NCBI Taxonomy" id="150248"/>
    <lineage>
        <taxon>Bacteria</taxon>
        <taxon>Bacillati</taxon>
        <taxon>Bacillota</taxon>
        <taxon>Bacilli</taxon>
        <taxon>Bacillales</taxon>
        <taxon>Anoxybacillaceae</taxon>
        <taxon>Anoxybacillus</taxon>
    </lineage>
</organism>
<dbReference type="GO" id="GO:0046983">
    <property type="term" value="F:protein dimerization activity"/>
    <property type="evidence" value="ECO:0007669"/>
    <property type="project" value="InterPro"/>
</dbReference>
<dbReference type="GO" id="GO:0005737">
    <property type="term" value="C:cytoplasm"/>
    <property type="evidence" value="ECO:0007669"/>
    <property type="project" value="UniProtKB-SubCell"/>
</dbReference>
<dbReference type="SUPFAM" id="SSF55874">
    <property type="entry name" value="ATPase domain of HSP90 chaperone/DNA topoisomerase II/histidine kinase"/>
    <property type="match status" value="1"/>
</dbReference>
<dbReference type="Gene3D" id="3.30.565.10">
    <property type="entry name" value="Histidine kinase-like ATPase, C-terminal domain"/>
    <property type="match status" value="1"/>
</dbReference>
<evidence type="ECO:0000256" key="6">
    <source>
        <dbReference type="ARBA" id="ARBA00023012"/>
    </source>
</evidence>
<gene>
    <name evidence="10" type="ORF">SAMN05216169_103031</name>
</gene>
<dbReference type="EC" id="3.1.3.-" evidence="7"/>
<dbReference type="AlphaFoldDB" id="A0A1I0TJK7"/>
<dbReference type="Gene3D" id="1.20.5.1930">
    <property type="match status" value="1"/>
</dbReference>
<dbReference type="InterPro" id="IPR036890">
    <property type="entry name" value="HATPase_C_sf"/>
</dbReference>
<evidence type="ECO:0000256" key="4">
    <source>
        <dbReference type="ARBA" id="ARBA00022777"/>
    </source>
</evidence>
<dbReference type="Pfam" id="PF02518">
    <property type="entry name" value="HATPase_c"/>
    <property type="match status" value="1"/>
</dbReference>
<keyword evidence="2 7" id="KW-0808">Transferase</keyword>
<dbReference type="GO" id="GO:0005524">
    <property type="term" value="F:ATP binding"/>
    <property type="evidence" value="ECO:0007669"/>
    <property type="project" value="UniProtKB-UniRule"/>
</dbReference>
<dbReference type="PANTHER" id="PTHR24421">
    <property type="entry name" value="NITRATE/NITRITE SENSOR PROTEIN NARX-RELATED"/>
    <property type="match status" value="1"/>
</dbReference>
<keyword evidence="7" id="KW-0378">Hydrolase</keyword>
<dbReference type="GO" id="GO:0004721">
    <property type="term" value="F:phosphoprotein phosphatase activity"/>
    <property type="evidence" value="ECO:0007669"/>
    <property type="project" value="UniProtKB-UniRule"/>
</dbReference>
<comment type="catalytic activity">
    <reaction evidence="1 7">
        <text>ATP + protein L-histidine = ADP + protein N-phospho-L-histidine.</text>
        <dbReference type="EC" id="2.7.13.3"/>
    </reaction>
</comment>
<comment type="function">
    <text evidence="7">Member of the two-component regulatory system DegS/DegU, which plays an important role in the transition growth phase.</text>
</comment>
<reference evidence="11" key="1">
    <citation type="submission" date="2016-10" db="EMBL/GenBank/DDBJ databases">
        <authorList>
            <person name="Varghese N."/>
            <person name="Submissions S."/>
        </authorList>
    </citation>
    <scope>NUCLEOTIDE SEQUENCE [LARGE SCALE GENOMIC DNA]</scope>
    <source>
        <strain evidence="11">K1</strain>
    </source>
</reference>
<accession>A0A1I0TJK7</accession>
<keyword evidence="11" id="KW-1185">Reference proteome</keyword>
<dbReference type="InterPro" id="IPR005467">
    <property type="entry name" value="His_kinase_dom"/>
</dbReference>
<evidence type="ECO:0000313" key="10">
    <source>
        <dbReference type="EMBL" id="SFA51960.1"/>
    </source>
</evidence>
<dbReference type="RefSeq" id="WP_091703339.1">
    <property type="nucleotide sequence ID" value="NZ_FOJQ01000030.1"/>
</dbReference>
<evidence type="ECO:0000256" key="1">
    <source>
        <dbReference type="ARBA" id="ARBA00000085"/>
    </source>
</evidence>
<keyword evidence="8" id="KW-0175">Coiled coil</keyword>
<dbReference type="InterPro" id="IPR050482">
    <property type="entry name" value="Sensor_HK_TwoCompSys"/>
</dbReference>
<keyword evidence="3 7" id="KW-0547">Nucleotide-binding</keyword>
<feature type="domain" description="Histidine kinase" evidence="9">
    <location>
        <begin position="183"/>
        <end position="379"/>
    </location>
</feature>
<dbReference type="InterPro" id="IPR011712">
    <property type="entry name" value="Sig_transdc_His_kin_sub3_dim/P"/>
</dbReference>
<dbReference type="InterPro" id="IPR003594">
    <property type="entry name" value="HATPase_dom"/>
</dbReference>